<keyword evidence="3" id="KW-1185">Reference proteome</keyword>
<feature type="transmembrane region" description="Helical" evidence="1">
    <location>
        <begin position="322"/>
        <end position="341"/>
    </location>
</feature>
<organism evidence="2 3">
    <name type="scientific">Mucilaginibacter pallidiroseus</name>
    <dbReference type="NCBI Taxonomy" id="2599295"/>
    <lineage>
        <taxon>Bacteria</taxon>
        <taxon>Pseudomonadati</taxon>
        <taxon>Bacteroidota</taxon>
        <taxon>Sphingobacteriia</taxon>
        <taxon>Sphingobacteriales</taxon>
        <taxon>Sphingobacteriaceae</taxon>
        <taxon>Mucilaginibacter</taxon>
    </lineage>
</organism>
<protein>
    <submittedName>
        <fullName evidence="2">Lipopolysaccharide biosynthesis protein</fullName>
    </submittedName>
</protein>
<gene>
    <name evidence="2" type="ORF">FPZ43_01430</name>
</gene>
<name>A0A563UIH3_9SPHI</name>
<sequence length="350" mass="38599">MSQNDEISIKDIALIGKSAINYLRSKWYVIAVVSILAGALGFFYAFSTKPSYTAVSNFVLDEGNRSGALSQYAGLASLAGIDIGGSGGGIFQGDNILELYKSRLMLKKTLLSAVNINGKRELLINRYIEFNNLREKWLKDEKIGSISFLEGQNNLNRKQDSIITDIIFTFNKKYLTVAKPDKKLSIIQVLFNSPDELFAKEFNSKLVETVNDFYTQTRIKKSLQNVKILQKQADSVRHVLNGAISGVAAALDAAPNANPALLTLRVPSQRRQVDVQASTAIYSEVVKNLELGKISLRQEAPLIQIIDQPVLPLAVKKIGKKTAIIVGILLGAFFTSVFLLLKKFIQSALK</sequence>
<evidence type="ECO:0000313" key="2">
    <source>
        <dbReference type="EMBL" id="TWR31167.1"/>
    </source>
</evidence>
<dbReference type="RefSeq" id="WP_146380064.1">
    <property type="nucleotide sequence ID" value="NZ_VOEJ01000001.1"/>
</dbReference>
<evidence type="ECO:0000256" key="1">
    <source>
        <dbReference type="SAM" id="Phobius"/>
    </source>
</evidence>
<dbReference type="EMBL" id="VOEJ01000001">
    <property type="protein sequence ID" value="TWR31167.1"/>
    <property type="molecule type" value="Genomic_DNA"/>
</dbReference>
<dbReference type="GO" id="GO:0004713">
    <property type="term" value="F:protein tyrosine kinase activity"/>
    <property type="evidence" value="ECO:0007669"/>
    <property type="project" value="TreeGrafter"/>
</dbReference>
<dbReference type="Proteomes" id="UP000320042">
    <property type="component" value="Unassembled WGS sequence"/>
</dbReference>
<reference evidence="2 3" key="1">
    <citation type="submission" date="2019-07" db="EMBL/GenBank/DDBJ databases">
        <authorList>
            <person name="Kim J."/>
        </authorList>
    </citation>
    <scope>NUCLEOTIDE SEQUENCE [LARGE SCALE GENOMIC DNA]</scope>
    <source>
        <strain evidence="3">dk17</strain>
    </source>
</reference>
<accession>A0A563UIH3</accession>
<evidence type="ECO:0000313" key="3">
    <source>
        <dbReference type="Proteomes" id="UP000320042"/>
    </source>
</evidence>
<keyword evidence="1" id="KW-0472">Membrane</keyword>
<comment type="caution">
    <text evidence="2">The sequence shown here is derived from an EMBL/GenBank/DDBJ whole genome shotgun (WGS) entry which is preliminary data.</text>
</comment>
<dbReference type="AlphaFoldDB" id="A0A563UIH3"/>
<dbReference type="PANTHER" id="PTHR32309">
    <property type="entry name" value="TYROSINE-PROTEIN KINASE"/>
    <property type="match status" value="1"/>
</dbReference>
<keyword evidence="1" id="KW-0812">Transmembrane</keyword>
<dbReference type="GO" id="GO:0005886">
    <property type="term" value="C:plasma membrane"/>
    <property type="evidence" value="ECO:0007669"/>
    <property type="project" value="TreeGrafter"/>
</dbReference>
<proteinExistence type="predicted"/>
<dbReference type="InterPro" id="IPR050445">
    <property type="entry name" value="Bact_polysacc_biosynth/exp"/>
</dbReference>
<dbReference type="OrthoDB" id="745212at2"/>
<keyword evidence="1" id="KW-1133">Transmembrane helix</keyword>
<feature type="transmembrane region" description="Helical" evidence="1">
    <location>
        <begin position="27"/>
        <end position="46"/>
    </location>
</feature>
<dbReference type="PANTHER" id="PTHR32309:SF13">
    <property type="entry name" value="FERRIC ENTEROBACTIN TRANSPORT PROTEIN FEPE"/>
    <property type="match status" value="1"/>
</dbReference>